<keyword evidence="1" id="KW-0472">Membrane</keyword>
<evidence type="ECO:0000313" key="3">
    <source>
        <dbReference type="Proteomes" id="UP000263993"/>
    </source>
</evidence>
<dbReference type="Proteomes" id="UP000263993">
    <property type="component" value="Unassembled WGS sequence"/>
</dbReference>
<dbReference type="EMBL" id="QRGO01000001">
    <property type="protein sequence ID" value="RDV03821.1"/>
    <property type="molecule type" value="Genomic_DNA"/>
</dbReference>
<reference evidence="3" key="1">
    <citation type="submission" date="2018-08" db="EMBL/GenBank/DDBJ databases">
        <authorList>
            <person name="Kim S.-J."/>
            <person name="Jung G.-Y."/>
        </authorList>
    </citation>
    <scope>NUCLEOTIDE SEQUENCE [LARGE SCALE GENOMIC DNA]</scope>
    <source>
        <strain evidence="3">GY_H</strain>
    </source>
</reference>
<evidence type="ECO:0000256" key="1">
    <source>
        <dbReference type="SAM" id="Phobius"/>
    </source>
</evidence>
<feature type="transmembrane region" description="Helical" evidence="1">
    <location>
        <begin position="21"/>
        <end position="43"/>
    </location>
</feature>
<accession>A0A371B8W3</accession>
<comment type="caution">
    <text evidence="2">The sequence shown here is derived from an EMBL/GenBank/DDBJ whole genome shotgun (WGS) entry which is preliminary data.</text>
</comment>
<gene>
    <name evidence="2" type="ORF">DXH78_04005</name>
</gene>
<keyword evidence="1" id="KW-0812">Transmembrane</keyword>
<protein>
    <submittedName>
        <fullName evidence="2">Flp family type IVb pilin</fullName>
    </submittedName>
</protein>
<dbReference type="InterPro" id="IPR007047">
    <property type="entry name" value="Flp_Fap"/>
</dbReference>
<name>A0A371B8W3_9BRAD</name>
<keyword evidence="1" id="KW-1133">Transmembrane helix</keyword>
<dbReference type="RefSeq" id="WP_115515846.1">
    <property type="nucleotide sequence ID" value="NZ_QRGO01000001.1"/>
</dbReference>
<proteinExistence type="predicted"/>
<dbReference type="Pfam" id="PF04964">
    <property type="entry name" value="Flp_Fap"/>
    <property type="match status" value="1"/>
</dbReference>
<organism evidence="2 3">
    <name type="scientific">Undibacter mobilis</name>
    <dbReference type="NCBI Taxonomy" id="2292256"/>
    <lineage>
        <taxon>Bacteria</taxon>
        <taxon>Pseudomonadati</taxon>
        <taxon>Pseudomonadota</taxon>
        <taxon>Alphaproteobacteria</taxon>
        <taxon>Hyphomicrobiales</taxon>
        <taxon>Nitrobacteraceae</taxon>
        <taxon>Undibacter</taxon>
    </lineage>
</organism>
<sequence>MRTAQEHRTLLGFIRDENGATAIEYSLIAAGIASAIVAAVSGLGTSVNGVWEKVGNAFN</sequence>
<evidence type="ECO:0000313" key="2">
    <source>
        <dbReference type="EMBL" id="RDV03821.1"/>
    </source>
</evidence>
<dbReference type="AlphaFoldDB" id="A0A371B8W3"/>
<keyword evidence="3" id="KW-1185">Reference proteome</keyword>